<sequence length="747" mass="84088">MARTLIVRRLAVLCFLVAHIDTSSGHTQDVDPTQIKKVHLVFMNHLDVGYDGIYPTLGFALNVINRYFTEYYPRAVSLAEGLRIFGYQERLVYTTHPWLLNLYLHCIPFTLASNVTLQCPNKTDVDAMRASISMGDVVWHAGPMNMQYEVFHPLLLDMAFNISFNLDREFGIKRQTPVVSQRDVPGMTKAVIPIMKKYNIKAISVGVNPMTSPPAVPRNPFIWKMNPQDSDEEGVIAFWHPGGYPENAGKFPIKPGGMSVKDCHFAQDVSVFPETLCFAFRTDNSGPPVDISEVLNNYEIARGQFPNAVVVGSSLDQYVAALMASGTTYPSVSQEIGDTWIMGAQSDPKKVAMYRAFARAFSQCGDQCQSDDPRIVQAVQYATKLPEHTWGLDSLPDYKNWSNTAFVKARSAKIYTDCEASWKEQRQFLDLVMSSLGSHPVTTAIKTNFQQLQPQLPDLSDYETVSLSDEHTCPDGIILQLASDGGLKRLYDPYNKMEWASDSAHMGQVLYSTYNETDYDNMDKLYDYIGNAGFHKTNSTQWAHPQSRRWDFMVDKVFKRKESKECDILARVVPVDKACVTQYGAPPLIYIHFTSAAGNNNRRGVQVVMQMFQKPPTRLAEAVFFAFSPQLIEQNSWSLSKLGSKIDPLNVMLNGSQYLHIINEGVSYLDKAGKGLEVLSPDVGLVTLGTPTHPPSVYPVPLIPLSEGITTAAFNIYNNLWNTNYIYYYPFFKEDENFKAHFMINFV</sequence>
<reference evidence="2 3" key="1">
    <citation type="journal article" date="2023" name="Sci. Data">
        <title>Genome assembly of the Korean intertidal mud-creeper Batillaria attramentaria.</title>
        <authorList>
            <person name="Patra A.K."/>
            <person name="Ho P.T."/>
            <person name="Jun S."/>
            <person name="Lee S.J."/>
            <person name="Kim Y."/>
            <person name="Won Y.J."/>
        </authorList>
    </citation>
    <scope>NUCLEOTIDE SEQUENCE [LARGE SCALE GENOMIC DNA]</scope>
    <source>
        <strain evidence="2">Wonlab-2016</strain>
    </source>
</reference>
<feature type="signal peptide" evidence="1">
    <location>
        <begin position="1"/>
        <end position="25"/>
    </location>
</feature>
<proteinExistence type="predicted"/>
<comment type="caution">
    <text evidence="2">The sequence shown here is derived from an EMBL/GenBank/DDBJ whole genome shotgun (WGS) entry which is preliminary data.</text>
</comment>
<gene>
    <name evidence="2" type="ORF">BaRGS_00011749</name>
</gene>
<feature type="chain" id="PRO_5044871612" evidence="1">
    <location>
        <begin position="26"/>
        <end position="747"/>
    </location>
</feature>
<dbReference type="InterPro" id="IPR032482">
    <property type="entry name" value="DUF5054"/>
</dbReference>
<evidence type="ECO:0000313" key="2">
    <source>
        <dbReference type="EMBL" id="KAK7497013.1"/>
    </source>
</evidence>
<dbReference type="EMBL" id="JACVVK020000062">
    <property type="protein sequence ID" value="KAK7497013.1"/>
    <property type="molecule type" value="Genomic_DNA"/>
</dbReference>
<dbReference type="AlphaFoldDB" id="A0ABD0LCM2"/>
<accession>A0ABD0LCM2</accession>
<keyword evidence="3" id="KW-1185">Reference proteome</keyword>
<evidence type="ECO:0000313" key="3">
    <source>
        <dbReference type="Proteomes" id="UP001519460"/>
    </source>
</evidence>
<dbReference type="Pfam" id="PF16477">
    <property type="entry name" value="DUF5054"/>
    <property type="match status" value="1"/>
</dbReference>
<dbReference type="Proteomes" id="UP001519460">
    <property type="component" value="Unassembled WGS sequence"/>
</dbReference>
<name>A0ABD0LCM2_9CAEN</name>
<evidence type="ECO:0000256" key="1">
    <source>
        <dbReference type="SAM" id="SignalP"/>
    </source>
</evidence>
<protein>
    <submittedName>
        <fullName evidence="2">Uncharacterized protein</fullName>
    </submittedName>
</protein>
<organism evidence="2 3">
    <name type="scientific">Batillaria attramentaria</name>
    <dbReference type="NCBI Taxonomy" id="370345"/>
    <lineage>
        <taxon>Eukaryota</taxon>
        <taxon>Metazoa</taxon>
        <taxon>Spiralia</taxon>
        <taxon>Lophotrochozoa</taxon>
        <taxon>Mollusca</taxon>
        <taxon>Gastropoda</taxon>
        <taxon>Caenogastropoda</taxon>
        <taxon>Sorbeoconcha</taxon>
        <taxon>Cerithioidea</taxon>
        <taxon>Batillariidae</taxon>
        <taxon>Batillaria</taxon>
    </lineage>
</organism>
<keyword evidence="1" id="KW-0732">Signal</keyword>